<feature type="transmembrane region" description="Helical" evidence="11">
    <location>
        <begin position="159"/>
        <end position="186"/>
    </location>
</feature>
<evidence type="ECO:0000256" key="5">
    <source>
        <dbReference type="ARBA" id="ARBA00022777"/>
    </source>
</evidence>
<dbReference type="AlphaFoldDB" id="A0AAC9NSS0"/>
<evidence type="ECO:0000256" key="1">
    <source>
        <dbReference type="ARBA" id="ARBA00004651"/>
    </source>
</evidence>
<keyword evidence="5" id="KW-0418">Kinase</keyword>
<evidence type="ECO:0000256" key="10">
    <source>
        <dbReference type="SAM" id="MobiDB-lite"/>
    </source>
</evidence>
<dbReference type="Pfam" id="PF07730">
    <property type="entry name" value="HisKA_3"/>
    <property type="match status" value="1"/>
</dbReference>
<dbReference type="InterPro" id="IPR007895">
    <property type="entry name" value="MASE1"/>
</dbReference>
<organism evidence="13 14">
    <name type="scientific">Alteromonas mediterranea</name>
    <dbReference type="NCBI Taxonomy" id="314275"/>
    <lineage>
        <taxon>Bacteria</taxon>
        <taxon>Pseudomonadati</taxon>
        <taxon>Pseudomonadota</taxon>
        <taxon>Gammaproteobacteria</taxon>
        <taxon>Alteromonadales</taxon>
        <taxon>Alteromonadaceae</taxon>
        <taxon>Alteromonas/Salinimonas group</taxon>
        <taxon>Alteromonas</taxon>
    </lineage>
</organism>
<dbReference type="PANTHER" id="PTHR24421:SF58">
    <property type="entry name" value="SIGNAL TRANSDUCTION HISTIDINE-PROTEIN KINASE_PHOSPHATASE UHPB"/>
    <property type="match status" value="1"/>
</dbReference>
<feature type="transmembrane region" description="Helical" evidence="11">
    <location>
        <begin position="39"/>
        <end position="57"/>
    </location>
</feature>
<evidence type="ECO:0000256" key="11">
    <source>
        <dbReference type="SAM" id="Phobius"/>
    </source>
</evidence>
<feature type="transmembrane region" description="Helical" evidence="11">
    <location>
        <begin position="6"/>
        <end position="27"/>
    </location>
</feature>
<dbReference type="PANTHER" id="PTHR24421">
    <property type="entry name" value="NITRATE/NITRITE SENSOR PROTEIN NARX-RELATED"/>
    <property type="match status" value="1"/>
</dbReference>
<dbReference type="Pfam" id="PF05231">
    <property type="entry name" value="MASE1"/>
    <property type="match status" value="1"/>
</dbReference>
<proteinExistence type="predicted"/>
<evidence type="ECO:0000256" key="3">
    <source>
        <dbReference type="ARBA" id="ARBA00022679"/>
    </source>
</evidence>
<feature type="transmembrane region" description="Helical" evidence="11">
    <location>
        <begin position="237"/>
        <end position="261"/>
    </location>
</feature>
<feature type="transmembrane region" description="Helical" evidence="11">
    <location>
        <begin position="91"/>
        <end position="112"/>
    </location>
</feature>
<sequence length="536" mass="59243">MSLKPYINTSFLFMGLMYTALFHSVWLISTQFEIIASTVSWYLPAGVRFAAFMLLPLRSWPMLLFSEKLTHFVLFHPGGILDNTAFLSGSLGWYLVHLLLSPALLCTSVYIFRRCFKAPYISNINSTLATLGVGLIISVVLGAVFIGRRAIELQTDITVFFPILFDFSLGDFVGLIVLCPLLFVLYDREHLHRVNTTLYWIIGAWLFLLLLSSYAYSHGTNISYQVKYLAVFPALFLSYRYAVTGSALSCLLVGVTAFVVASQSDLSPLEHQFYIIALCVSCLILGASVNHAEQMNKALRDKNEALEVAVNNAQALSSKLVNLQEDERKRLSRDLHDDFGHRIVDLKLQLSLNASNINQDSLLNKIDALYEAMKKSLGSLRPSGIDTLPIEAVIQGSTILSTLKNSHIDYGFEVTGLPYSFTSQQKIHIYRIIQEAVTNSIKYADATRLTIEINYAGSTSTFCVVDNGKGIPAQFSGSSSEHSSSTNHHTSHTPTLHTPTLGLLSMKERAKLIEGSIHIDTSATSGTSVCLTVPTP</sequence>
<keyword evidence="3" id="KW-0808">Transferase</keyword>
<gene>
    <name evidence="13" type="ORF">BM524_14790</name>
</gene>
<dbReference type="Gene3D" id="3.30.565.10">
    <property type="entry name" value="Histidine kinase-like ATPase, C-terminal domain"/>
    <property type="match status" value="1"/>
</dbReference>
<evidence type="ECO:0000256" key="8">
    <source>
        <dbReference type="ARBA" id="ARBA00023136"/>
    </source>
</evidence>
<protein>
    <submittedName>
        <fullName evidence="13">2-keto-4-pentenoate hydratase</fullName>
    </submittedName>
</protein>
<name>A0AAC9NSS0_9ALTE</name>
<dbReference type="SUPFAM" id="SSF55874">
    <property type="entry name" value="ATPase domain of HSP90 chaperone/DNA topoisomerase II/histidine kinase"/>
    <property type="match status" value="1"/>
</dbReference>
<dbReference type="GO" id="GO:0005886">
    <property type="term" value="C:plasma membrane"/>
    <property type="evidence" value="ECO:0007669"/>
    <property type="project" value="UniProtKB-SubCell"/>
</dbReference>
<feature type="compositionally biased region" description="Low complexity" evidence="10">
    <location>
        <begin position="476"/>
        <end position="500"/>
    </location>
</feature>
<keyword evidence="7" id="KW-0902">Two-component regulatory system</keyword>
<reference evidence="13 14" key="1">
    <citation type="submission" date="2016-11" db="EMBL/GenBank/DDBJ databases">
        <title>Networking in microbes: conjugative elements and plasmids in the genus Alteromonas.</title>
        <authorList>
            <person name="Lopez-Perez M."/>
            <person name="Ramon-Marco N."/>
            <person name="Rodriguez-Valera F."/>
        </authorList>
    </citation>
    <scope>NUCLEOTIDE SEQUENCE [LARGE SCALE GENOMIC DNA]</scope>
    <source>
        <strain evidence="13 14">CP48</strain>
    </source>
</reference>
<comment type="subcellular location">
    <subcellularLocation>
        <location evidence="1">Cell membrane</location>
        <topology evidence="1">Multi-pass membrane protein</topology>
    </subcellularLocation>
</comment>
<dbReference type="GO" id="GO:0000155">
    <property type="term" value="F:phosphorelay sensor kinase activity"/>
    <property type="evidence" value="ECO:0007669"/>
    <property type="project" value="InterPro"/>
</dbReference>
<evidence type="ECO:0000313" key="13">
    <source>
        <dbReference type="EMBL" id="APD90964.1"/>
    </source>
</evidence>
<keyword evidence="2" id="KW-1003">Cell membrane</keyword>
<keyword evidence="4 11" id="KW-0812">Transmembrane</keyword>
<accession>A0AAC9NSS0</accession>
<evidence type="ECO:0000256" key="7">
    <source>
        <dbReference type="ARBA" id="ARBA00023012"/>
    </source>
</evidence>
<dbReference type="SMART" id="SM00387">
    <property type="entry name" value="HATPase_c"/>
    <property type="match status" value="1"/>
</dbReference>
<dbReference type="Proteomes" id="UP000182101">
    <property type="component" value="Chromosome"/>
</dbReference>
<keyword evidence="8 11" id="KW-0472">Membrane</keyword>
<evidence type="ECO:0000313" key="14">
    <source>
        <dbReference type="Proteomes" id="UP000182101"/>
    </source>
</evidence>
<keyword evidence="6 11" id="KW-1133">Transmembrane helix</keyword>
<dbReference type="Pfam" id="PF02518">
    <property type="entry name" value="HATPase_c"/>
    <property type="match status" value="1"/>
</dbReference>
<feature type="coiled-coil region" evidence="9">
    <location>
        <begin position="289"/>
        <end position="326"/>
    </location>
</feature>
<feature type="domain" description="Histidine kinase/HSP90-like ATPase" evidence="12">
    <location>
        <begin position="424"/>
        <end position="536"/>
    </location>
</feature>
<evidence type="ECO:0000256" key="4">
    <source>
        <dbReference type="ARBA" id="ARBA00022692"/>
    </source>
</evidence>
<dbReference type="InterPro" id="IPR036890">
    <property type="entry name" value="HATPase_C_sf"/>
</dbReference>
<dbReference type="Gene3D" id="1.20.5.1930">
    <property type="match status" value="1"/>
</dbReference>
<dbReference type="EMBL" id="CP018024">
    <property type="protein sequence ID" value="APD90964.1"/>
    <property type="molecule type" value="Genomic_DNA"/>
</dbReference>
<dbReference type="GO" id="GO:0046983">
    <property type="term" value="F:protein dimerization activity"/>
    <property type="evidence" value="ECO:0007669"/>
    <property type="project" value="InterPro"/>
</dbReference>
<keyword evidence="9" id="KW-0175">Coiled coil</keyword>
<dbReference type="InterPro" id="IPR003594">
    <property type="entry name" value="HATPase_dom"/>
</dbReference>
<evidence type="ECO:0000259" key="12">
    <source>
        <dbReference type="SMART" id="SM00387"/>
    </source>
</evidence>
<evidence type="ECO:0000256" key="9">
    <source>
        <dbReference type="SAM" id="Coils"/>
    </source>
</evidence>
<dbReference type="CDD" id="cd16917">
    <property type="entry name" value="HATPase_UhpB-NarQ-NarX-like"/>
    <property type="match status" value="1"/>
</dbReference>
<dbReference type="InterPro" id="IPR011712">
    <property type="entry name" value="Sig_transdc_His_kin_sub3_dim/P"/>
</dbReference>
<feature type="transmembrane region" description="Helical" evidence="11">
    <location>
        <begin position="198"/>
        <end position="217"/>
    </location>
</feature>
<evidence type="ECO:0000256" key="2">
    <source>
        <dbReference type="ARBA" id="ARBA00022475"/>
    </source>
</evidence>
<dbReference type="InterPro" id="IPR050482">
    <property type="entry name" value="Sensor_HK_TwoCompSys"/>
</dbReference>
<feature type="transmembrane region" description="Helical" evidence="11">
    <location>
        <begin position="273"/>
        <end position="292"/>
    </location>
</feature>
<feature type="region of interest" description="Disordered" evidence="10">
    <location>
        <begin position="474"/>
        <end position="500"/>
    </location>
</feature>
<feature type="transmembrane region" description="Helical" evidence="11">
    <location>
        <begin position="124"/>
        <end position="147"/>
    </location>
</feature>
<evidence type="ECO:0000256" key="6">
    <source>
        <dbReference type="ARBA" id="ARBA00022989"/>
    </source>
</evidence>